<evidence type="ECO:0000313" key="2">
    <source>
        <dbReference type="EMBL" id="KAA3476420.1"/>
    </source>
</evidence>
<proteinExistence type="predicted"/>
<gene>
    <name evidence="2" type="ORF">EPI10_010403</name>
</gene>
<accession>A0A5B6W449</accession>
<dbReference type="Proteomes" id="UP000325315">
    <property type="component" value="Unassembled WGS sequence"/>
</dbReference>
<dbReference type="PANTHER" id="PTHR11439">
    <property type="entry name" value="GAG-POL-RELATED RETROTRANSPOSON"/>
    <property type="match status" value="1"/>
</dbReference>
<reference evidence="3" key="1">
    <citation type="journal article" date="2019" name="Plant Biotechnol. J.">
        <title>Genome sequencing of the Australian wild diploid species Gossypium australe highlights disease resistance and delayed gland morphogenesis.</title>
        <authorList>
            <person name="Cai Y."/>
            <person name="Cai X."/>
            <person name="Wang Q."/>
            <person name="Wang P."/>
            <person name="Zhang Y."/>
            <person name="Cai C."/>
            <person name="Xu Y."/>
            <person name="Wang K."/>
            <person name="Zhou Z."/>
            <person name="Wang C."/>
            <person name="Geng S."/>
            <person name="Li B."/>
            <person name="Dong Q."/>
            <person name="Hou Y."/>
            <person name="Wang H."/>
            <person name="Ai P."/>
            <person name="Liu Z."/>
            <person name="Yi F."/>
            <person name="Sun M."/>
            <person name="An G."/>
            <person name="Cheng J."/>
            <person name="Zhang Y."/>
            <person name="Shi Q."/>
            <person name="Xie Y."/>
            <person name="Shi X."/>
            <person name="Chang Y."/>
            <person name="Huang F."/>
            <person name="Chen Y."/>
            <person name="Hong S."/>
            <person name="Mi L."/>
            <person name="Sun Q."/>
            <person name="Zhang L."/>
            <person name="Zhou B."/>
            <person name="Peng R."/>
            <person name="Zhang X."/>
            <person name="Liu F."/>
        </authorList>
    </citation>
    <scope>NUCLEOTIDE SEQUENCE [LARGE SCALE GENOMIC DNA]</scope>
    <source>
        <strain evidence="3">cv. PA1801</strain>
    </source>
</reference>
<evidence type="ECO:0000259" key="1">
    <source>
        <dbReference type="Pfam" id="PF07727"/>
    </source>
</evidence>
<dbReference type="PANTHER" id="PTHR11439:SF467">
    <property type="entry name" value="INTEGRASE CATALYTIC DOMAIN-CONTAINING PROTEIN"/>
    <property type="match status" value="1"/>
</dbReference>
<dbReference type="EMBL" id="SMMG02000004">
    <property type="protein sequence ID" value="KAA3476420.1"/>
    <property type="molecule type" value="Genomic_DNA"/>
</dbReference>
<keyword evidence="2" id="KW-0675">Receptor</keyword>
<dbReference type="AlphaFoldDB" id="A0A5B6W449"/>
<sequence>MSTVTTSLTISTYVQLVKSTTVHFAVPIAPNTAVSPSLTPIVSMSADPSTELWTAHEDFRPSFSATGGLSVQENTKGIVSSASPIVQPANTHTIITQSKAEIFKPKALSVEADNFEPCTVKEALADPEWKLAVQAEFDAFMSNSTWKLVSLPRGRKVPGCDFKETFSLVVKPVTIQTILVVAVSRSWQLCQVDVNNAFLNSDLTDEVFLQQPPSYVQSGLDGEQLVCRLTKALYGLRQALHSALMPGKYIRDLLDRSSLTNAKSVHTPMVNSSTLSKDEGERLSDPMEYRSLAGALQYMVLTRPDITYVVNRVYYLSSVMLMPIRAWILMIAGLQWDIVCTLAIHPFCELHIYSTDSPTIWYENSSVVAVAANPVLHSKFKHVELDLFFVRKKVAEGSLVVGEIPTRDQVADVFTKLLSVSLFTRY</sequence>
<feature type="domain" description="Reverse transcriptase Ty1/copia-type" evidence="1">
    <location>
        <begin position="155"/>
        <end position="239"/>
    </location>
</feature>
<dbReference type="Pfam" id="PF07727">
    <property type="entry name" value="RVT_2"/>
    <property type="match status" value="1"/>
</dbReference>
<keyword evidence="2" id="KW-0808">Transferase</keyword>
<dbReference type="OrthoDB" id="413361at2759"/>
<evidence type="ECO:0000313" key="3">
    <source>
        <dbReference type="Proteomes" id="UP000325315"/>
    </source>
</evidence>
<organism evidence="2 3">
    <name type="scientific">Gossypium australe</name>
    <dbReference type="NCBI Taxonomy" id="47621"/>
    <lineage>
        <taxon>Eukaryota</taxon>
        <taxon>Viridiplantae</taxon>
        <taxon>Streptophyta</taxon>
        <taxon>Embryophyta</taxon>
        <taxon>Tracheophyta</taxon>
        <taxon>Spermatophyta</taxon>
        <taxon>Magnoliopsida</taxon>
        <taxon>eudicotyledons</taxon>
        <taxon>Gunneridae</taxon>
        <taxon>Pentapetalae</taxon>
        <taxon>rosids</taxon>
        <taxon>malvids</taxon>
        <taxon>Malvales</taxon>
        <taxon>Malvaceae</taxon>
        <taxon>Malvoideae</taxon>
        <taxon>Gossypium</taxon>
    </lineage>
</organism>
<dbReference type="CDD" id="cd09272">
    <property type="entry name" value="RNase_HI_RT_Ty1"/>
    <property type="match status" value="1"/>
</dbReference>
<protein>
    <submittedName>
        <fullName evidence="2">Putative LRR receptor-like serine/threonine-protein kinase</fullName>
    </submittedName>
</protein>
<name>A0A5B6W449_9ROSI</name>
<keyword evidence="3" id="KW-1185">Reference proteome</keyword>
<comment type="caution">
    <text evidence="2">The sequence shown here is derived from an EMBL/GenBank/DDBJ whole genome shotgun (WGS) entry which is preliminary data.</text>
</comment>
<keyword evidence="2" id="KW-0418">Kinase</keyword>
<dbReference type="InterPro" id="IPR013103">
    <property type="entry name" value="RVT_2"/>
</dbReference>
<dbReference type="GO" id="GO:0016301">
    <property type="term" value="F:kinase activity"/>
    <property type="evidence" value="ECO:0007669"/>
    <property type="project" value="UniProtKB-KW"/>
</dbReference>